<dbReference type="InterPro" id="IPR006139">
    <property type="entry name" value="D-isomer_2_OHA_DH_cat_dom"/>
</dbReference>
<dbReference type="PANTHER" id="PTHR43026:SF1">
    <property type="entry name" value="2-HYDROXYACID DEHYDROGENASE HOMOLOG 1-RELATED"/>
    <property type="match status" value="1"/>
</dbReference>
<dbReference type="Proteomes" id="UP000548582">
    <property type="component" value="Unassembled WGS sequence"/>
</dbReference>
<feature type="domain" description="D-isomer specific 2-hydroxyacid dehydrogenase catalytic" evidence="5">
    <location>
        <begin position="4"/>
        <end position="326"/>
    </location>
</feature>
<evidence type="ECO:0000313" key="7">
    <source>
        <dbReference type="EMBL" id="NMJ40302.1"/>
    </source>
</evidence>
<evidence type="ECO:0000313" key="8">
    <source>
        <dbReference type="Proteomes" id="UP000548582"/>
    </source>
</evidence>
<dbReference type="Pfam" id="PF02826">
    <property type="entry name" value="2-Hacid_dh_C"/>
    <property type="match status" value="1"/>
</dbReference>
<evidence type="ECO:0000256" key="1">
    <source>
        <dbReference type="ARBA" id="ARBA00005854"/>
    </source>
</evidence>
<keyword evidence="3" id="KW-0520">NAD</keyword>
<comment type="similarity">
    <text evidence="1 4">Belongs to the D-isomer specific 2-hydroxyacid dehydrogenase family.</text>
</comment>
<accession>A0A848E809</accession>
<comment type="caution">
    <text evidence="7">The sequence shown here is derived from an EMBL/GenBank/DDBJ whole genome shotgun (WGS) entry which is preliminary data.</text>
</comment>
<feature type="domain" description="D-isomer specific 2-hydroxyacid dehydrogenase NAD-binding" evidence="6">
    <location>
        <begin position="110"/>
        <end position="298"/>
    </location>
</feature>
<dbReference type="RefSeq" id="WP_170052557.1">
    <property type="nucleotide sequence ID" value="NZ_JABBKX010000001.1"/>
</dbReference>
<evidence type="ECO:0000256" key="4">
    <source>
        <dbReference type="RuleBase" id="RU003719"/>
    </source>
</evidence>
<dbReference type="InterPro" id="IPR006140">
    <property type="entry name" value="D-isomer_DH_NAD-bd"/>
</dbReference>
<keyword evidence="8" id="KW-1185">Reference proteome</keyword>
<organism evidence="7 8">
    <name type="scientific">Neoroseomonas marina</name>
    <dbReference type="NCBI Taxonomy" id="1232220"/>
    <lineage>
        <taxon>Bacteria</taxon>
        <taxon>Pseudomonadati</taxon>
        <taxon>Pseudomonadota</taxon>
        <taxon>Alphaproteobacteria</taxon>
        <taxon>Acetobacterales</taxon>
        <taxon>Acetobacteraceae</taxon>
        <taxon>Neoroseomonas</taxon>
    </lineage>
</organism>
<dbReference type="InterPro" id="IPR036291">
    <property type="entry name" value="NAD(P)-bd_dom_sf"/>
</dbReference>
<dbReference type="InterPro" id="IPR058205">
    <property type="entry name" value="D-LDH-like"/>
</dbReference>
<dbReference type="Pfam" id="PF00389">
    <property type="entry name" value="2-Hacid_dh"/>
    <property type="match status" value="1"/>
</dbReference>
<dbReference type="SUPFAM" id="SSF52283">
    <property type="entry name" value="Formate/glycerate dehydrogenase catalytic domain-like"/>
    <property type="match status" value="1"/>
</dbReference>
<dbReference type="SUPFAM" id="SSF51735">
    <property type="entry name" value="NAD(P)-binding Rossmann-fold domains"/>
    <property type="match status" value="1"/>
</dbReference>
<dbReference type="AlphaFoldDB" id="A0A848E809"/>
<dbReference type="EMBL" id="JABBKX010000001">
    <property type="protein sequence ID" value="NMJ40302.1"/>
    <property type="molecule type" value="Genomic_DNA"/>
</dbReference>
<dbReference type="CDD" id="cd12183">
    <property type="entry name" value="LDH_like_2"/>
    <property type="match status" value="1"/>
</dbReference>
<dbReference type="PROSITE" id="PS00671">
    <property type="entry name" value="D_2_HYDROXYACID_DH_3"/>
    <property type="match status" value="1"/>
</dbReference>
<sequence>MRIAMFSTKPYDRRSFEGAPGASAHEILYFEPRLAPLTAPLANGAEAVCAFVNDDLSAPVLEVLAAGGTRLLLLRCAGFNNVDLAAAQRLGLKVARVPAYSPHAVAEFAIGLMLSLVRGIHRAYQRTRDGNFALEGLLGFDLNGKTVGVLGTGKIGAIVARILAAGFGCRVLASDVHPDPGLQAIGVTYMDPRAIAAQADILTLHCPLTPETHHVVRAETLAIAKPGLLVVNTSRGGLIDTEAAIEALKSGRLGGLAIDVYEQEADLFFEDLSNEILTDDVIARLLTFPNVLVTGHQAFFTAEALGAIAEVTLGNATRFAAGEALGHAEVTASAMVPHKA</sequence>
<evidence type="ECO:0000256" key="2">
    <source>
        <dbReference type="ARBA" id="ARBA00023002"/>
    </source>
</evidence>
<dbReference type="InterPro" id="IPR029753">
    <property type="entry name" value="D-isomer_DH_CS"/>
</dbReference>
<dbReference type="GO" id="GO:0008720">
    <property type="term" value="F:D-lactate dehydrogenase (NAD+) activity"/>
    <property type="evidence" value="ECO:0007669"/>
    <property type="project" value="TreeGrafter"/>
</dbReference>
<dbReference type="GO" id="GO:0051287">
    <property type="term" value="F:NAD binding"/>
    <property type="evidence" value="ECO:0007669"/>
    <property type="project" value="InterPro"/>
</dbReference>
<dbReference type="Gene3D" id="3.40.50.720">
    <property type="entry name" value="NAD(P)-binding Rossmann-like Domain"/>
    <property type="match status" value="2"/>
</dbReference>
<reference evidence="7 8" key="1">
    <citation type="submission" date="2020-03" db="EMBL/GenBank/DDBJ databases">
        <authorList>
            <person name="Sun Q."/>
        </authorList>
    </citation>
    <scope>NUCLEOTIDE SEQUENCE [LARGE SCALE GENOMIC DNA]</scope>
    <source>
        <strain evidence="7 8">JC162</strain>
    </source>
</reference>
<name>A0A848E809_9PROT</name>
<evidence type="ECO:0000259" key="5">
    <source>
        <dbReference type="Pfam" id="PF00389"/>
    </source>
</evidence>
<keyword evidence="2 4" id="KW-0560">Oxidoreductase</keyword>
<protein>
    <submittedName>
        <fullName evidence="7">2-hydroxyacid dehydrogenase</fullName>
    </submittedName>
</protein>
<dbReference type="PANTHER" id="PTHR43026">
    <property type="entry name" value="2-HYDROXYACID DEHYDROGENASE HOMOLOG 1-RELATED"/>
    <property type="match status" value="1"/>
</dbReference>
<gene>
    <name evidence="7" type="ORF">GWK16_03560</name>
</gene>
<proteinExistence type="inferred from homology"/>
<evidence type="ECO:0000259" key="6">
    <source>
        <dbReference type="Pfam" id="PF02826"/>
    </source>
</evidence>
<evidence type="ECO:0000256" key="3">
    <source>
        <dbReference type="ARBA" id="ARBA00023027"/>
    </source>
</evidence>